<evidence type="ECO:0000256" key="3">
    <source>
        <dbReference type="ARBA" id="ARBA00023237"/>
    </source>
</evidence>
<comment type="subcellular location">
    <subcellularLocation>
        <location evidence="1">Cell outer membrane</location>
    </subcellularLocation>
</comment>
<keyword evidence="3" id="KW-0998">Cell outer membrane</keyword>
<name>A0ABT3GMV1_9BACT</name>
<evidence type="ECO:0000256" key="2">
    <source>
        <dbReference type="ARBA" id="ARBA00023136"/>
    </source>
</evidence>
<comment type="caution">
    <text evidence="4">The sequence shown here is derived from an EMBL/GenBank/DDBJ whole genome shotgun (WGS) entry which is preliminary data.</text>
</comment>
<dbReference type="RefSeq" id="WP_264488957.1">
    <property type="nucleotide sequence ID" value="NZ_JAPDDT010000010.1"/>
</dbReference>
<dbReference type="EMBL" id="JAPDDT010000010">
    <property type="protein sequence ID" value="MCW1924848.1"/>
    <property type="molecule type" value="Genomic_DNA"/>
</dbReference>
<sequence>MKRSFLSTLAVASTIGAVQADLYYIPDEAQESLPLKWQAGVNFIWDDNVNPTAPALADVNGDGVLDPNPGFEDEAFSVNPFVGLSFVSITPQTTWDVYARLGAIYYFDEPAATGSDDIYTQSRAGVNVTHRVSERLRFSSRNFISYELEPDYAYGFSTTRQLGEYFYWSTDNSVGYRWTERLATYTGFSLTGLDYDDEVSNQDRFTWMLYNQFRYQLTPQTVLTLDYRYSQTDGDQLASDYTDHHLLLGVEHRFSPNTILIARAGAQFHETDGIGSENTVSPYLEATARSQVNEQFSIRSFVRYGIEGYDTVRFIGPGTYEFSDRQTLRFGVSGEYTVSQMLSVFGGVDYIPATFDDGRLVAAAGPAPVSAGGLDEDVWNAYVGLSVKFTEMLYGTLSYNYTDSESDFANQSYSRNRVSVGVRAEF</sequence>
<keyword evidence="5" id="KW-1185">Reference proteome</keyword>
<keyword evidence="2" id="KW-0472">Membrane</keyword>
<protein>
    <recommendedName>
        <fullName evidence="6">Beta-barrel porin 2</fullName>
    </recommendedName>
</protein>
<dbReference type="SUPFAM" id="SSF56935">
    <property type="entry name" value="Porins"/>
    <property type="match status" value="1"/>
</dbReference>
<gene>
    <name evidence="4" type="ORF">OKA05_19950</name>
</gene>
<reference evidence="4 5" key="1">
    <citation type="submission" date="2022-10" db="EMBL/GenBank/DDBJ databases">
        <title>Luteolibacter arcticus strain CCTCC AB 2014275, whole genome shotgun sequencing project.</title>
        <authorList>
            <person name="Zhao G."/>
            <person name="Shen L."/>
        </authorList>
    </citation>
    <scope>NUCLEOTIDE SEQUENCE [LARGE SCALE GENOMIC DNA]</scope>
    <source>
        <strain evidence="4 5">CCTCC AB 2014275</strain>
    </source>
</reference>
<dbReference type="InterPro" id="IPR036942">
    <property type="entry name" value="Beta-barrel_TonB_sf"/>
</dbReference>
<dbReference type="Proteomes" id="UP001320876">
    <property type="component" value="Unassembled WGS sequence"/>
</dbReference>
<accession>A0ABT3GMV1</accession>
<dbReference type="Gene3D" id="2.40.170.20">
    <property type="entry name" value="TonB-dependent receptor, beta-barrel domain"/>
    <property type="match status" value="1"/>
</dbReference>
<evidence type="ECO:0008006" key="6">
    <source>
        <dbReference type="Google" id="ProtNLM"/>
    </source>
</evidence>
<organism evidence="4 5">
    <name type="scientific">Luteolibacter arcticus</name>
    <dbReference type="NCBI Taxonomy" id="1581411"/>
    <lineage>
        <taxon>Bacteria</taxon>
        <taxon>Pseudomonadati</taxon>
        <taxon>Verrucomicrobiota</taxon>
        <taxon>Verrucomicrobiia</taxon>
        <taxon>Verrucomicrobiales</taxon>
        <taxon>Verrucomicrobiaceae</taxon>
        <taxon>Luteolibacter</taxon>
    </lineage>
</organism>
<evidence type="ECO:0000256" key="1">
    <source>
        <dbReference type="ARBA" id="ARBA00004442"/>
    </source>
</evidence>
<proteinExistence type="predicted"/>
<evidence type="ECO:0000313" key="4">
    <source>
        <dbReference type="EMBL" id="MCW1924848.1"/>
    </source>
</evidence>
<evidence type="ECO:0000313" key="5">
    <source>
        <dbReference type="Proteomes" id="UP001320876"/>
    </source>
</evidence>